<dbReference type="InterPro" id="IPR046102">
    <property type="entry name" value="DUF6039"/>
</dbReference>
<comment type="caution">
    <text evidence="1">The sequence shown here is derived from an EMBL/GenBank/DDBJ whole genome shotgun (WGS) entry which is preliminary data.</text>
</comment>
<accession>A0A6G3QYH9</accession>
<dbReference type="RefSeq" id="WP_164438612.1">
    <property type="nucleotide sequence ID" value="NZ_JAAGMD010000575.1"/>
</dbReference>
<dbReference type="Pfam" id="PF19505">
    <property type="entry name" value="DUF6039"/>
    <property type="match status" value="1"/>
</dbReference>
<name>A0A6G3QYH9_9ACTN</name>
<gene>
    <name evidence="1" type="ORF">G3I53_19925</name>
</gene>
<dbReference type="EMBL" id="JAAGMD010000575">
    <property type="protein sequence ID" value="NEA88237.1"/>
    <property type="molecule type" value="Genomic_DNA"/>
</dbReference>
<dbReference type="AlphaFoldDB" id="A0A6G3QYH9"/>
<evidence type="ECO:0000313" key="1">
    <source>
        <dbReference type="EMBL" id="NEA88237.1"/>
    </source>
</evidence>
<sequence length="286" mass="32711">MTDIMRPARHQVDRPESELLHSGNAGFIISRYAHFKPGHEQEGLNFVAEVLKHMNKADLNGMTFFFFQKAFGDQAKHHWFINMKSPADYAASLEMVDHDETTKILLNDDVVADDRGFGSWGNAVVQGSITEHILVPQHGLDYGEDDHHEAWVPEAWRQTSVPPEEQLNSANAPLMVHRVAQARYPMRKEARYYAFAWQNYVNENMRGKVTSYLYEETFGAMDRLHMLIHLSSYEAWEELRNLPDRDPKFRKLVERQMISPEKGGGTGADAFVPGGVTDTLLVPRQL</sequence>
<protein>
    <submittedName>
        <fullName evidence="1">Uncharacterized protein</fullName>
    </submittedName>
</protein>
<reference evidence="1" key="1">
    <citation type="submission" date="2020-01" db="EMBL/GenBank/DDBJ databases">
        <title>Insect and environment-associated Actinomycetes.</title>
        <authorList>
            <person name="Currrie C."/>
            <person name="Chevrette M."/>
            <person name="Carlson C."/>
            <person name="Stubbendieck R."/>
            <person name="Wendt-Pienkowski E."/>
        </authorList>
    </citation>
    <scope>NUCLEOTIDE SEQUENCE</scope>
    <source>
        <strain evidence="1">SID14436</strain>
    </source>
</reference>
<proteinExistence type="predicted"/>
<organism evidence="1">
    <name type="scientific">Streptomyces sp. SID14436</name>
    <dbReference type="NCBI Taxonomy" id="2706070"/>
    <lineage>
        <taxon>Bacteria</taxon>
        <taxon>Bacillati</taxon>
        <taxon>Actinomycetota</taxon>
        <taxon>Actinomycetes</taxon>
        <taxon>Kitasatosporales</taxon>
        <taxon>Streptomycetaceae</taxon>
        <taxon>Streptomyces</taxon>
    </lineage>
</organism>